<dbReference type="InterPro" id="IPR001452">
    <property type="entry name" value="SH3_domain"/>
</dbReference>
<dbReference type="AlphaFoldDB" id="A0AAE0U4C8"/>
<proteinExistence type="predicted"/>
<evidence type="ECO:0000256" key="2">
    <source>
        <dbReference type="PROSITE-ProRule" id="PRU00192"/>
    </source>
</evidence>
<dbReference type="Gene3D" id="2.30.30.40">
    <property type="entry name" value="SH3 Domains"/>
    <property type="match status" value="1"/>
</dbReference>
<accession>A0AAE0U4C8</accession>
<feature type="region of interest" description="Disordered" evidence="3">
    <location>
        <begin position="377"/>
        <end position="397"/>
    </location>
</feature>
<dbReference type="CDD" id="cd00174">
    <property type="entry name" value="SH3"/>
    <property type="match status" value="1"/>
</dbReference>
<evidence type="ECO:0000256" key="1">
    <source>
        <dbReference type="ARBA" id="ARBA00022443"/>
    </source>
</evidence>
<name>A0AAE0U4C8_9PEZI</name>
<reference evidence="5" key="2">
    <citation type="submission" date="2023-06" db="EMBL/GenBank/DDBJ databases">
        <authorList>
            <consortium name="Lawrence Berkeley National Laboratory"/>
            <person name="Haridas S."/>
            <person name="Hensen N."/>
            <person name="Bonometti L."/>
            <person name="Westerberg I."/>
            <person name="Brannstrom I.O."/>
            <person name="Guillou S."/>
            <person name="Cros-Aarteil S."/>
            <person name="Calhoun S."/>
            <person name="Kuo A."/>
            <person name="Mondo S."/>
            <person name="Pangilinan J."/>
            <person name="Riley R."/>
            <person name="LaButti K."/>
            <person name="Andreopoulos B."/>
            <person name="Lipzen A."/>
            <person name="Chen C."/>
            <person name="Yanf M."/>
            <person name="Daum C."/>
            <person name="Ng V."/>
            <person name="Clum A."/>
            <person name="Steindorff A."/>
            <person name="Ohm R."/>
            <person name="Martin F."/>
            <person name="Silar P."/>
            <person name="Natvig D."/>
            <person name="Lalanne C."/>
            <person name="Gautier V."/>
            <person name="Ament-velasquez S.L."/>
            <person name="Kruys A."/>
            <person name="Hutchinson M.I."/>
            <person name="Powell A.J."/>
            <person name="Barry K."/>
            <person name="Miller A.N."/>
            <person name="Grigoriev I.V."/>
            <person name="Debuchy R."/>
            <person name="Gladieux P."/>
            <person name="Thoren M.H."/>
            <person name="Johannesson H."/>
        </authorList>
    </citation>
    <scope>NUCLEOTIDE SEQUENCE</scope>
    <source>
        <strain evidence="5">CBS 232.78</strain>
    </source>
</reference>
<keyword evidence="6" id="KW-1185">Reference proteome</keyword>
<feature type="compositionally biased region" description="Pro residues" evidence="3">
    <location>
        <begin position="338"/>
        <end position="349"/>
    </location>
</feature>
<dbReference type="SMART" id="SM00326">
    <property type="entry name" value="SH3"/>
    <property type="match status" value="1"/>
</dbReference>
<evidence type="ECO:0000259" key="4">
    <source>
        <dbReference type="PROSITE" id="PS50002"/>
    </source>
</evidence>
<reference evidence="5" key="1">
    <citation type="journal article" date="2023" name="Mol. Phylogenet. Evol.">
        <title>Genome-scale phylogeny and comparative genomics of the fungal order Sordariales.</title>
        <authorList>
            <person name="Hensen N."/>
            <person name="Bonometti L."/>
            <person name="Westerberg I."/>
            <person name="Brannstrom I.O."/>
            <person name="Guillou S."/>
            <person name="Cros-Aarteil S."/>
            <person name="Calhoun S."/>
            <person name="Haridas S."/>
            <person name="Kuo A."/>
            <person name="Mondo S."/>
            <person name="Pangilinan J."/>
            <person name="Riley R."/>
            <person name="LaButti K."/>
            <person name="Andreopoulos B."/>
            <person name="Lipzen A."/>
            <person name="Chen C."/>
            <person name="Yan M."/>
            <person name="Daum C."/>
            <person name="Ng V."/>
            <person name="Clum A."/>
            <person name="Steindorff A."/>
            <person name="Ohm R.A."/>
            <person name="Martin F."/>
            <person name="Silar P."/>
            <person name="Natvig D.O."/>
            <person name="Lalanne C."/>
            <person name="Gautier V."/>
            <person name="Ament-Velasquez S.L."/>
            <person name="Kruys A."/>
            <person name="Hutchinson M.I."/>
            <person name="Powell A.J."/>
            <person name="Barry K."/>
            <person name="Miller A.N."/>
            <person name="Grigoriev I.V."/>
            <person name="Debuchy R."/>
            <person name="Gladieux P."/>
            <person name="Hiltunen Thoren M."/>
            <person name="Johannesson H."/>
        </authorList>
    </citation>
    <scope>NUCLEOTIDE SEQUENCE</scope>
    <source>
        <strain evidence="5">CBS 232.78</strain>
    </source>
</reference>
<feature type="region of interest" description="Disordered" evidence="3">
    <location>
        <begin position="321"/>
        <end position="361"/>
    </location>
</feature>
<feature type="compositionally biased region" description="Low complexity" evidence="3">
    <location>
        <begin position="377"/>
        <end position="390"/>
    </location>
</feature>
<feature type="domain" description="SH3" evidence="4">
    <location>
        <begin position="429"/>
        <end position="490"/>
    </location>
</feature>
<dbReference type="InterPro" id="IPR036028">
    <property type="entry name" value="SH3-like_dom_sf"/>
</dbReference>
<sequence length="490" mass="54023">MSKYQYLHAINQVHYVHAVLGQHLVRLGVINELALPVARKAVREALDLGDQDGDQGDEFDKMDEVVQYAMTCSMVFCAACWPMHMWQGFGCGVTGDMTFGHVGGGDCISNELDKAIAALKSRPRSWELMSKPPPIQISRTDPNTDLFPEEARKAATKAMRDFMGELERHGFPQPIYSDAPRIVKWHIPFATWEGSTMYQDCGHDPELLCSYQLDPGRFLYDWVVGGRAELSPGEGVLLVNPHVGYLAQWLQGLDGMPSFRVFTDAELDQNRIHQVGRNLKGSTKKFIEWTDEPDYDPFIMVGLPPPQPVNTTSFLAPPAVAPRAITPSPQPAVQSPYCFPPPPSGPPPQQSTSSYGTSPPGSYYTAPPPPYYYSPSPASPTTSYNASPPTQCYQTSPVPEKSALDIMMQSQPQPQHHRPVPLPPLPPRQTTKFATAAYAFSPATDAELGFEAGERLEILDDSDAEGWWTARAGPGRGSRTGLVPSTFFQR</sequence>
<organism evidence="5 6">
    <name type="scientific">Podospora didyma</name>
    <dbReference type="NCBI Taxonomy" id="330526"/>
    <lineage>
        <taxon>Eukaryota</taxon>
        <taxon>Fungi</taxon>
        <taxon>Dikarya</taxon>
        <taxon>Ascomycota</taxon>
        <taxon>Pezizomycotina</taxon>
        <taxon>Sordariomycetes</taxon>
        <taxon>Sordariomycetidae</taxon>
        <taxon>Sordariales</taxon>
        <taxon>Podosporaceae</taxon>
        <taxon>Podospora</taxon>
    </lineage>
</organism>
<comment type="caution">
    <text evidence="5">The sequence shown here is derived from an EMBL/GenBank/DDBJ whole genome shotgun (WGS) entry which is preliminary data.</text>
</comment>
<dbReference type="EMBL" id="JAULSW010000002">
    <property type="protein sequence ID" value="KAK3390175.1"/>
    <property type="molecule type" value="Genomic_DNA"/>
</dbReference>
<feature type="compositionally biased region" description="Low complexity" evidence="3">
    <location>
        <begin position="350"/>
        <end position="361"/>
    </location>
</feature>
<feature type="region of interest" description="Disordered" evidence="3">
    <location>
        <begin position="469"/>
        <end position="490"/>
    </location>
</feature>
<dbReference type="Proteomes" id="UP001285441">
    <property type="component" value="Unassembled WGS sequence"/>
</dbReference>
<dbReference type="SUPFAM" id="SSF50044">
    <property type="entry name" value="SH3-domain"/>
    <property type="match status" value="1"/>
</dbReference>
<evidence type="ECO:0000256" key="3">
    <source>
        <dbReference type="SAM" id="MobiDB-lite"/>
    </source>
</evidence>
<gene>
    <name evidence="5" type="ORF">B0H63DRAFT_464886</name>
</gene>
<dbReference type="Pfam" id="PF00018">
    <property type="entry name" value="SH3_1"/>
    <property type="match status" value="1"/>
</dbReference>
<dbReference type="PROSITE" id="PS50002">
    <property type="entry name" value="SH3"/>
    <property type="match status" value="1"/>
</dbReference>
<keyword evidence="1 2" id="KW-0728">SH3 domain</keyword>
<evidence type="ECO:0000313" key="5">
    <source>
        <dbReference type="EMBL" id="KAK3390175.1"/>
    </source>
</evidence>
<protein>
    <recommendedName>
        <fullName evidence="4">SH3 domain-containing protein</fullName>
    </recommendedName>
</protein>
<evidence type="ECO:0000313" key="6">
    <source>
        <dbReference type="Proteomes" id="UP001285441"/>
    </source>
</evidence>